<dbReference type="PANTHER" id="PTHR33361">
    <property type="entry name" value="GLR0591 PROTEIN"/>
    <property type="match status" value="1"/>
</dbReference>
<dbReference type="AlphaFoldDB" id="A0A2K9NF61"/>
<dbReference type="Pfam" id="PF05960">
    <property type="entry name" value="DUF885"/>
    <property type="match status" value="1"/>
</dbReference>
<keyword evidence="2" id="KW-1185">Reference proteome</keyword>
<sequence length="612" mass="68059">MGGSGNQPVIGRRGFFCSCCGLAAWSIAGAMLSGPARATGTDPALDAFFAECFARQAAKSPELRTSLGLPGDQGSWDDLSDAALAADDAALRADLATLRRDFPDAKLSADGRLNKALWEYQAEAKLAAARWRGNDYPADHFNGRHSEIIDTLTTYHPIRDKVGAQSWLARVTRIDQPVDQLVRALRERADKGVIAPRFSMEKALAATRAVLTGRPFVSGATEETALLAGFRRKVEALDLSAADKAGLVSEANSLLATRFAPAWTRLASAMEAVLSKADDRDGVWKLPDGDAYYQHCLSRHTTLPLKAADVHALGLAEVKRIHAEMETIKDKVGFKGDLQAFNQFLRTDRQFYFADDDAGREAYIKGANLILDRVKGVLDGQFNLKPKAPLVVQRFERYREASSTIARYSQPATDGSRPGIYYVNLSNMKEMPIWQMEVLAFHEGIPGHHMQIALAQEATGLPDFRRHDFHTAYVEGWGLYSERLPKELGFYADPYSDFGRLTFSLWRALRLVMDTGIHAKRWTRAQAIDYFVANSAFTREVAEREVDRYIVYPGQACAYYVGMQKILELRERAKKRLGSRFDIKRFHDTVLGNGSVPLTVLEQVVEGWIKSV</sequence>
<protein>
    <submittedName>
        <fullName evidence="1">DUF885 domain-containing protein</fullName>
    </submittedName>
</protein>
<organism evidence="1 2">
    <name type="scientific">Niveispirillum cyanobacteriorum</name>
    <dbReference type="NCBI Taxonomy" id="1612173"/>
    <lineage>
        <taxon>Bacteria</taxon>
        <taxon>Pseudomonadati</taxon>
        <taxon>Pseudomonadota</taxon>
        <taxon>Alphaproteobacteria</taxon>
        <taxon>Rhodospirillales</taxon>
        <taxon>Azospirillaceae</taxon>
        <taxon>Niveispirillum</taxon>
    </lineage>
</organism>
<dbReference type="EMBL" id="CP025611">
    <property type="protein sequence ID" value="AUN30875.1"/>
    <property type="molecule type" value="Genomic_DNA"/>
</dbReference>
<dbReference type="Proteomes" id="UP000234752">
    <property type="component" value="Chromosome eg_1"/>
</dbReference>
<dbReference type="KEGG" id="ncb:C0V82_11975"/>
<dbReference type="RefSeq" id="WP_102112545.1">
    <property type="nucleotide sequence ID" value="NZ_BMGN01000008.1"/>
</dbReference>
<proteinExistence type="predicted"/>
<evidence type="ECO:0000313" key="2">
    <source>
        <dbReference type="Proteomes" id="UP000234752"/>
    </source>
</evidence>
<reference evidence="1 2" key="1">
    <citation type="submission" date="2017-12" db="EMBL/GenBank/DDBJ databases">
        <title>Genomes of bacteria within cyanobacterial aggregates.</title>
        <authorList>
            <person name="Cai H."/>
        </authorList>
    </citation>
    <scope>NUCLEOTIDE SEQUENCE [LARGE SCALE GENOMIC DNA]</scope>
    <source>
        <strain evidence="1 2">TH16</strain>
    </source>
</reference>
<evidence type="ECO:0000313" key="1">
    <source>
        <dbReference type="EMBL" id="AUN30875.1"/>
    </source>
</evidence>
<dbReference type="PANTHER" id="PTHR33361:SF16">
    <property type="entry name" value="DUF885 DOMAIN-CONTAINING PROTEIN"/>
    <property type="match status" value="1"/>
</dbReference>
<gene>
    <name evidence="1" type="ORF">C0V82_11975</name>
</gene>
<dbReference type="InterPro" id="IPR010281">
    <property type="entry name" value="DUF885"/>
</dbReference>
<name>A0A2K9NF61_9PROT</name>
<accession>A0A2K9NF61</accession>
<dbReference type="OrthoDB" id="9763405at2"/>